<dbReference type="Gene3D" id="1.25.40.10">
    <property type="entry name" value="Tetratricopeptide repeat domain"/>
    <property type="match status" value="1"/>
</dbReference>
<dbReference type="InterPro" id="IPR011990">
    <property type="entry name" value="TPR-like_helical_dom_sf"/>
</dbReference>
<reference evidence="1" key="1">
    <citation type="journal article" date="2020" name="mSystems">
        <title>Genome- and Community-Level Interaction Insights into Carbon Utilization and Element Cycling Functions of Hydrothermarchaeota in Hydrothermal Sediment.</title>
        <authorList>
            <person name="Zhou Z."/>
            <person name="Liu Y."/>
            <person name="Xu W."/>
            <person name="Pan J."/>
            <person name="Luo Z.H."/>
            <person name="Li M."/>
        </authorList>
    </citation>
    <scope>NUCLEOTIDE SEQUENCE [LARGE SCALE GENOMIC DNA]</scope>
    <source>
        <strain evidence="1">SpSt-508</strain>
    </source>
</reference>
<sequence length="118" mass="12983">MSTADPPHPTADELYDAAIKLRDAGDLAGAAIKLQEIESLYPQHVLTHSALAVILQKLGRWDEALAHAVKVTELEPNDPFSFTQLSVICQRCGRIPEAEEAMARARMMQMAQGSGYRH</sequence>
<proteinExistence type="predicted"/>
<dbReference type="AlphaFoldDB" id="A0A7C4QHX8"/>
<evidence type="ECO:0000313" key="1">
    <source>
        <dbReference type="EMBL" id="HGT39281.1"/>
    </source>
</evidence>
<name>A0A7C4QHX8_9PLAN</name>
<protein>
    <submittedName>
        <fullName evidence="1">Tetratricopeptide repeat protein</fullName>
    </submittedName>
</protein>
<organism evidence="1">
    <name type="scientific">Schlesneria paludicola</name>
    <dbReference type="NCBI Taxonomy" id="360056"/>
    <lineage>
        <taxon>Bacteria</taxon>
        <taxon>Pseudomonadati</taxon>
        <taxon>Planctomycetota</taxon>
        <taxon>Planctomycetia</taxon>
        <taxon>Planctomycetales</taxon>
        <taxon>Planctomycetaceae</taxon>
        <taxon>Schlesneria</taxon>
    </lineage>
</organism>
<dbReference type="EMBL" id="DSVQ01000012">
    <property type="protein sequence ID" value="HGT39281.1"/>
    <property type="molecule type" value="Genomic_DNA"/>
</dbReference>
<dbReference type="InterPro" id="IPR019734">
    <property type="entry name" value="TPR_rpt"/>
</dbReference>
<gene>
    <name evidence="1" type="ORF">ENS64_08470</name>
</gene>
<dbReference type="SUPFAM" id="SSF48452">
    <property type="entry name" value="TPR-like"/>
    <property type="match status" value="1"/>
</dbReference>
<dbReference type="SMART" id="SM00028">
    <property type="entry name" value="TPR"/>
    <property type="match status" value="2"/>
</dbReference>
<dbReference type="Pfam" id="PF14559">
    <property type="entry name" value="TPR_19"/>
    <property type="match status" value="1"/>
</dbReference>
<accession>A0A7C4QHX8</accession>
<comment type="caution">
    <text evidence="1">The sequence shown here is derived from an EMBL/GenBank/DDBJ whole genome shotgun (WGS) entry which is preliminary data.</text>
</comment>